<evidence type="ECO:0000313" key="1">
    <source>
        <dbReference type="EMBL" id="SAL52639.1"/>
    </source>
</evidence>
<sequence length="82" mass="9045">MSNSKPEFTTAHRLPKGSVWKVKVELVGGTRLEGLSDSADTLPRVKISREAFEALKGLRHRGETIREAVERLIFAAADLATK</sequence>
<keyword evidence="2" id="KW-1185">Reference proteome</keyword>
<accession>A0A658R5H7</accession>
<evidence type="ECO:0000313" key="2">
    <source>
        <dbReference type="Proteomes" id="UP000198263"/>
    </source>
</evidence>
<dbReference type="RefSeq" id="WP_143754725.1">
    <property type="nucleotide sequence ID" value="NZ_FCNV02000030.1"/>
</dbReference>
<dbReference type="OrthoDB" id="9133034at2"/>
<dbReference type="AlphaFoldDB" id="A0A658R5H7"/>
<name>A0A658R5H7_9BURK</name>
<comment type="caution">
    <text evidence="1">The sequence shown here is derived from an EMBL/GenBank/DDBJ whole genome shotgun (WGS) entry which is preliminary data.</text>
</comment>
<reference evidence="1 2" key="1">
    <citation type="submission" date="2016-01" db="EMBL/GenBank/DDBJ databases">
        <authorList>
            <person name="Peeters C."/>
        </authorList>
    </citation>
    <scope>NUCLEOTIDE SEQUENCE [LARGE SCALE GENOMIC DNA]</scope>
    <source>
        <strain evidence="1">LMG 29315</strain>
    </source>
</reference>
<dbReference type="EMBL" id="FCNV02000030">
    <property type="protein sequence ID" value="SAL52639.1"/>
    <property type="molecule type" value="Genomic_DNA"/>
</dbReference>
<proteinExistence type="predicted"/>
<dbReference type="Proteomes" id="UP000198263">
    <property type="component" value="Unassembled WGS sequence"/>
</dbReference>
<organism evidence="1 2">
    <name type="scientific">Caballeronia concitans</name>
    <dbReference type="NCBI Taxonomy" id="1777133"/>
    <lineage>
        <taxon>Bacteria</taxon>
        <taxon>Pseudomonadati</taxon>
        <taxon>Pseudomonadota</taxon>
        <taxon>Betaproteobacteria</taxon>
        <taxon>Burkholderiales</taxon>
        <taxon>Burkholderiaceae</taxon>
        <taxon>Caballeronia</taxon>
    </lineage>
</organism>
<protein>
    <submittedName>
        <fullName evidence="1">Uncharacterized protein</fullName>
    </submittedName>
</protein>
<gene>
    <name evidence="1" type="ORF">AWB72_05618</name>
</gene>